<feature type="non-terminal residue" evidence="1">
    <location>
        <position position="1"/>
    </location>
</feature>
<gene>
    <name evidence="1" type="ORF">METZ01_LOCUS278657</name>
</gene>
<proteinExistence type="predicted"/>
<accession>A0A382KQQ2</accession>
<dbReference type="EMBL" id="UINC01081697">
    <property type="protein sequence ID" value="SVC25803.1"/>
    <property type="molecule type" value="Genomic_DNA"/>
</dbReference>
<dbReference type="AlphaFoldDB" id="A0A382KQQ2"/>
<evidence type="ECO:0000313" key="1">
    <source>
        <dbReference type="EMBL" id="SVC25803.1"/>
    </source>
</evidence>
<organism evidence="1">
    <name type="scientific">marine metagenome</name>
    <dbReference type="NCBI Taxonomy" id="408172"/>
    <lineage>
        <taxon>unclassified sequences</taxon>
        <taxon>metagenomes</taxon>
        <taxon>ecological metagenomes</taxon>
    </lineage>
</organism>
<protein>
    <submittedName>
        <fullName evidence="1">Uncharacterized protein</fullName>
    </submittedName>
</protein>
<name>A0A382KQQ2_9ZZZZ</name>
<reference evidence="1" key="1">
    <citation type="submission" date="2018-05" db="EMBL/GenBank/DDBJ databases">
        <authorList>
            <person name="Lanie J.A."/>
            <person name="Ng W.-L."/>
            <person name="Kazmierczak K.M."/>
            <person name="Andrzejewski T.M."/>
            <person name="Davidsen T.M."/>
            <person name="Wayne K.J."/>
            <person name="Tettelin H."/>
            <person name="Glass J.I."/>
            <person name="Rusch D."/>
            <person name="Podicherti R."/>
            <person name="Tsui H.-C.T."/>
            <person name="Winkler M.E."/>
        </authorList>
    </citation>
    <scope>NUCLEOTIDE SEQUENCE</scope>
</reference>
<sequence length="109" mass="11646">VVGHVLAQGPAGVHIEHLDSPAYAQHGSAMLCGCVQDGQFMGVTARLHLAEARVLVRCVERRVNICSTTQNESVQPADHLGSSVPGDEHRYAAGRRYLTTVTGEVDVDV</sequence>